<sequence>MIPLEGRSGRPSTSLVVACVRAGLFALAGSVLAALGHHTVADGAVPWRLVALLAGTQFAVVWPAARRRFSLASVVGGTLAAQGVLHLVLTLAGGRNGAATDRLGHGGHAGHVMHAHAVTAEGNGSAWHQTSAAMTAVHVLAGLAVAWLLHRADAAVAVAVVAARALAGAATAVAALLLPPTAGVRARTLPVVRVTERFAPFAQVRTRLLWHALVRRGPPGRSRVPTRPSPGRPPRAARHHQQGATSCPSITPPAPRAVSPWPAPPR</sequence>
<feature type="transmembrane region" description="Helical" evidence="2">
    <location>
        <begin position="132"/>
        <end position="149"/>
    </location>
</feature>
<keyword evidence="4" id="KW-1185">Reference proteome</keyword>
<evidence type="ECO:0000256" key="1">
    <source>
        <dbReference type="SAM" id="MobiDB-lite"/>
    </source>
</evidence>
<evidence type="ECO:0000313" key="4">
    <source>
        <dbReference type="Proteomes" id="UP001601197"/>
    </source>
</evidence>
<feature type="transmembrane region" description="Helical" evidence="2">
    <location>
        <begin position="15"/>
        <end position="35"/>
    </location>
</feature>
<feature type="compositionally biased region" description="Low complexity" evidence="1">
    <location>
        <begin position="216"/>
        <end position="226"/>
    </location>
</feature>
<evidence type="ECO:0000256" key="2">
    <source>
        <dbReference type="SAM" id="Phobius"/>
    </source>
</evidence>
<protein>
    <recommendedName>
        <fullName evidence="5">Integral membrane protein</fullName>
    </recommendedName>
</protein>
<proteinExistence type="predicted"/>
<gene>
    <name evidence="3" type="ORF">ACFYNZ_09285</name>
</gene>
<feature type="transmembrane region" description="Helical" evidence="2">
    <location>
        <begin position="47"/>
        <end position="65"/>
    </location>
</feature>
<keyword evidence="2" id="KW-1133">Transmembrane helix</keyword>
<feature type="transmembrane region" description="Helical" evidence="2">
    <location>
        <begin position="155"/>
        <end position="178"/>
    </location>
</feature>
<keyword evidence="2" id="KW-0812">Transmembrane</keyword>
<dbReference type="Proteomes" id="UP001601197">
    <property type="component" value="Unassembled WGS sequence"/>
</dbReference>
<evidence type="ECO:0008006" key="5">
    <source>
        <dbReference type="Google" id="ProtNLM"/>
    </source>
</evidence>
<evidence type="ECO:0000313" key="3">
    <source>
        <dbReference type="EMBL" id="MFE9169706.1"/>
    </source>
</evidence>
<accession>A0ABW6KP87</accession>
<feature type="region of interest" description="Disordered" evidence="1">
    <location>
        <begin position="216"/>
        <end position="266"/>
    </location>
</feature>
<feature type="transmembrane region" description="Helical" evidence="2">
    <location>
        <begin position="71"/>
        <end position="92"/>
    </location>
</feature>
<keyword evidence="2" id="KW-0472">Membrane</keyword>
<organism evidence="3 4">
    <name type="scientific">Streptomyces kebangsaanensis</name>
    <dbReference type="NCBI Taxonomy" id="864058"/>
    <lineage>
        <taxon>Bacteria</taxon>
        <taxon>Bacillati</taxon>
        <taxon>Actinomycetota</taxon>
        <taxon>Actinomycetes</taxon>
        <taxon>Kitasatosporales</taxon>
        <taxon>Streptomycetaceae</taxon>
        <taxon>Streptomyces</taxon>
    </lineage>
</organism>
<dbReference type="RefSeq" id="WP_388345162.1">
    <property type="nucleotide sequence ID" value="NZ_JBIAFJ010000005.1"/>
</dbReference>
<dbReference type="EMBL" id="JBIAFJ010000005">
    <property type="protein sequence ID" value="MFE9169706.1"/>
    <property type="molecule type" value="Genomic_DNA"/>
</dbReference>
<name>A0ABW6KP87_9ACTN</name>
<reference evidence="3 4" key="1">
    <citation type="submission" date="2024-10" db="EMBL/GenBank/DDBJ databases">
        <title>The Natural Products Discovery Center: Release of the First 8490 Sequenced Strains for Exploring Actinobacteria Biosynthetic Diversity.</title>
        <authorList>
            <person name="Kalkreuter E."/>
            <person name="Kautsar S.A."/>
            <person name="Yang D."/>
            <person name="Bader C.D."/>
            <person name="Teijaro C.N."/>
            <person name="Fluegel L."/>
            <person name="Davis C.M."/>
            <person name="Simpson J.R."/>
            <person name="Lauterbach L."/>
            <person name="Steele A.D."/>
            <person name="Gui C."/>
            <person name="Meng S."/>
            <person name="Li G."/>
            <person name="Viehrig K."/>
            <person name="Ye F."/>
            <person name="Su P."/>
            <person name="Kiefer A.F."/>
            <person name="Nichols A."/>
            <person name="Cepeda A.J."/>
            <person name="Yan W."/>
            <person name="Fan B."/>
            <person name="Jiang Y."/>
            <person name="Adhikari A."/>
            <person name="Zheng C.-J."/>
            <person name="Schuster L."/>
            <person name="Cowan T.M."/>
            <person name="Smanski M.J."/>
            <person name="Chevrette M.G."/>
            <person name="De Carvalho L.P.S."/>
            <person name="Shen B."/>
        </authorList>
    </citation>
    <scope>NUCLEOTIDE SEQUENCE [LARGE SCALE GENOMIC DNA]</scope>
    <source>
        <strain evidence="3 4">NPDC007147</strain>
    </source>
</reference>
<comment type="caution">
    <text evidence="3">The sequence shown here is derived from an EMBL/GenBank/DDBJ whole genome shotgun (WGS) entry which is preliminary data.</text>
</comment>
<feature type="compositionally biased region" description="Pro residues" evidence="1">
    <location>
        <begin position="250"/>
        <end position="266"/>
    </location>
</feature>